<dbReference type="GO" id="GO:0017168">
    <property type="term" value="F:5-oxoprolinase (ATP-hydrolyzing) activity"/>
    <property type="evidence" value="ECO:0007669"/>
    <property type="project" value="TreeGrafter"/>
</dbReference>
<feature type="domain" description="Hydantoinase B/oxoprolinase" evidence="1">
    <location>
        <begin position="11"/>
        <end position="535"/>
    </location>
</feature>
<reference evidence="2" key="1">
    <citation type="submission" date="2020-07" db="EMBL/GenBank/DDBJ databases">
        <title>Huge and variable diversity of episymbiotic CPR bacteria and DPANN archaea in groundwater ecosystems.</title>
        <authorList>
            <person name="He C.Y."/>
            <person name="Keren R."/>
            <person name="Whittaker M."/>
            <person name="Farag I.F."/>
            <person name="Doudna J."/>
            <person name="Cate J.H.D."/>
            <person name="Banfield J.F."/>
        </authorList>
    </citation>
    <scope>NUCLEOTIDE SEQUENCE</scope>
    <source>
        <strain evidence="2">NC_groundwater_672_Ag_B-0.1um_62_36</strain>
    </source>
</reference>
<dbReference type="AlphaFoldDB" id="A0A932CR46"/>
<evidence type="ECO:0000313" key="3">
    <source>
        <dbReference type="Proteomes" id="UP000769766"/>
    </source>
</evidence>
<dbReference type="PANTHER" id="PTHR11365:SF23">
    <property type="entry name" value="HYPOTHETICAL 5-OXOPROLINASE (EUROFUNG)-RELATED"/>
    <property type="match status" value="1"/>
</dbReference>
<dbReference type="GO" id="GO:0006749">
    <property type="term" value="P:glutathione metabolic process"/>
    <property type="evidence" value="ECO:0007669"/>
    <property type="project" value="TreeGrafter"/>
</dbReference>
<evidence type="ECO:0000259" key="1">
    <source>
        <dbReference type="Pfam" id="PF02538"/>
    </source>
</evidence>
<organism evidence="2 3">
    <name type="scientific">Tectimicrobiota bacterium</name>
    <dbReference type="NCBI Taxonomy" id="2528274"/>
    <lineage>
        <taxon>Bacteria</taxon>
        <taxon>Pseudomonadati</taxon>
        <taxon>Nitrospinota/Tectimicrobiota group</taxon>
        <taxon>Candidatus Tectimicrobiota</taxon>
    </lineage>
</organism>
<protein>
    <submittedName>
        <fullName evidence="2">Hydantoinase B/oxoprolinase family protein</fullName>
    </submittedName>
</protein>
<name>A0A932CR46_UNCTE</name>
<dbReference type="InterPro" id="IPR003692">
    <property type="entry name" value="Hydantoinase_B"/>
</dbReference>
<dbReference type="InterPro" id="IPR045079">
    <property type="entry name" value="Oxoprolinase-like"/>
</dbReference>
<sequence>MTANPTSERLDPVTLEVLKNGFINLVNQMSAQILRTCYSFVIYSRDFSCCLNDREGDTIAQGTEDLAAHVGTLHYTCKAVINAFQGKIKPGDVYIVNDPYIGGTHFSDVRIIRPVFYKDELIAFTQCNGHWADVGGAVPGSFDIRAREHFGEGLRIPPVKLWEAGVFREDVANLIAANMRIPEDRFGDMRAQAGASRVGEQQLLRLVEKYGLETVLLAFEECKDYVERIIRARIRELPRGTWVAEDYIDMDPDGEEGLIPVRVALTIQGEELHYDLEGSHPYIGCFLNGAFGGTFSALVAGTKMFFPNVPLNSGFYRVITANLPENSVVNAPWPIAVSGFACGTYEKIMNAIFEIWSNIFPERAHGSCFNVEYLEIGGWDKRPGFHQHFMWYDWQCGGHGGRYNRDGSNCSALIYGLGLKVQPCEGQERLTPVVTSEYEIFTDSAGPGKFRGGCGVLKGGFLPAIDRTVISYACDRARSINMGLWGGLPSYPHGVTINPGREGEKYLGAVFSNYPVKEGDSFIRPSQGGGGLGDPLEREVQRVLTDVIDGYVSLERAAKDYGVVIRVIDEDTCQYEVDLKATEKERAYIREHRAGWLEEDPAKVRAMYLQGEIDLLDLIRRYGVILDWETKELLPKTTEQFRAKMKRNVLAYWKK</sequence>
<proteinExistence type="predicted"/>
<dbReference type="EMBL" id="JACPRF010000415">
    <property type="protein sequence ID" value="MBI2877923.1"/>
    <property type="molecule type" value="Genomic_DNA"/>
</dbReference>
<dbReference type="Proteomes" id="UP000769766">
    <property type="component" value="Unassembled WGS sequence"/>
</dbReference>
<dbReference type="PANTHER" id="PTHR11365">
    <property type="entry name" value="5-OXOPROLINASE RELATED"/>
    <property type="match status" value="1"/>
</dbReference>
<gene>
    <name evidence="2" type="ORF">HYY20_13690</name>
</gene>
<dbReference type="GO" id="GO:0005829">
    <property type="term" value="C:cytosol"/>
    <property type="evidence" value="ECO:0007669"/>
    <property type="project" value="TreeGrafter"/>
</dbReference>
<dbReference type="Pfam" id="PF02538">
    <property type="entry name" value="Hydantoinase_B"/>
    <property type="match status" value="1"/>
</dbReference>
<evidence type="ECO:0000313" key="2">
    <source>
        <dbReference type="EMBL" id="MBI2877923.1"/>
    </source>
</evidence>
<accession>A0A932CR46</accession>
<comment type="caution">
    <text evidence="2">The sequence shown here is derived from an EMBL/GenBank/DDBJ whole genome shotgun (WGS) entry which is preliminary data.</text>
</comment>